<gene>
    <name evidence="2" type="ORF">ENQ34_06210</name>
</gene>
<feature type="transmembrane region" description="Helical" evidence="1">
    <location>
        <begin position="281"/>
        <end position="301"/>
    </location>
</feature>
<evidence type="ECO:0000256" key="1">
    <source>
        <dbReference type="SAM" id="Phobius"/>
    </source>
</evidence>
<dbReference type="AlphaFoldDB" id="A0A7C2EJU0"/>
<feature type="transmembrane region" description="Helical" evidence="1">
    <location>
        <begin position="137"/>
        <end position="154"/>
    </location>
</feature>
<organism evidence="2">
    <name type="scientific">Ammonifex degensii</name>
    <dbReference type="NCBI Taxonomy" id="42838"/>
    <lineage>
        <taxon>Bacteria</taxon>
        <taxon>Bacillati</taxon>
        <taxon>Bacillota</taxon>
        <taxon>Clostridia</taxon>
        <taxon>Thermoanaerobacterales</taxon>
        <taxon>Thermoanaerobacteraceae</taxon>
        <taxon>Ammonifex</taxon>
    </lineage>
</organism>
<evidence type="ECO:0000313" key="2">
    <source>
        <dbReference type="EMBL" id="HEL66250.1"/>
    </source>
</evidence>
<sequence length="372" mass="42550">MLLGLPPLGVALSGETLAPYLEFPPVTRYVVQPPFSWPVFFSLALLPLGTVGLFVLWFRRSPVEGAAEPMVERRPFPWWGWLGVVLLVVAWVLAWTRFPWFAPWQPFTFSPLWAAYILVINALTYRRTGCCLLRDRTGYFLALFPLSAVFWWYFEYLNRFVQNWYYVEVTSLGPLEYFLLATPPFATVLPAVLSTTEWIATFPFWGRPRAGFWAPVLKRPRLAAWLALFLAAAGLTGIGIWPQYLFPLLWLSPLVIIASLQVLLGEETIFGGVKHGDWRSVLLPAAAGLFCGFFWEMWNYYSLARWEYAVPFVHRFQIFEMPLLGYAGYLPFGLECAVIADQLARLWWARGLRWQAGLGYGVIPGEDLKIVG</sequence>
<reference evidence="2" key="1">
    <citation type="journal article" date="2020" name="mSystems">
        <title>Genome- and Community-Level Interaction Insights into Carbon Utilization and Element Cycling Functions of Hydrothermarchaeota in Hydrothermal Sediment.</title>
        <authorList>
            <person name="Zhou Z."/>
            <person name="Liu Y."/>
            <person name="Xu W."/>
            <person name="Pan J."/>
            <person name="Luo Z.H."/>
            <person name="Li M."/>
        </authorList>
    </citation>
    <scope>NUCLEOTIDE SEQUENCE [LARGE SCALE GENOMIC DNA]</scope>
    <source>
        <strain evidence="2">SpSt-300</strain>
    </source>
</reference>
<dbReference type="EMBL" id="DSMU01000392">
    <property type="protein sequence ID" value="HEL66250.1"/>
    <property type="molecule type" value="Genomic_DNA"/>
</dbReference>
<proteinExistence type="predicted"/>
<protein>
    <submittedName>
        <fullName evidence="2">Uncharacterized protein</fullName>
    </submittedName>
</protein>
<feature type="transmembrane region" description="Helical" evidence="1">
    <location>
        <begin position="177"/>
        <end position="201"/>
    </location>
</feature>
<name>A0A7C2EJU0_9THEO</name>
<feature type="transmembrane region" description="Helical" evidence="1">
    <location>
        <begin position="248"/>
        <end position="269"/>
    </location>
</feature>
<feature type="transmembrane region" description="Helical" evidence="1">
    <location>
        <begin position="37"/>
        <end position="58"/>
    </location>
</feature>
<feature type="transmembrane region" description="Helical" evidence="1">
    <location>
        <begin position="321"/>
        <end position="340"/>
    </location>
</feature>
<comment type="caution">
    <text evidence="2">The sequence shown here is derived from an EMBL/GenBank/DDBJ whole genome shotgun (WGS) entry which is preliminary data.</text>
</comment>
<feature type="transmembrane region" description="Helical" evidence="1">
    <location>
        <begin position="222"/>
        <end position="242"/>
    </location>
</feature>
<keyword evidence="1" id="KW-0472">Membrane</keyword>
<keyword evidence="1" id="KW-0812">Transmembrane</keyword>
<keyword evidence="1" id="KW-1133">Transmembrane helix</keyword>
<feature type="transmembrane region" description="Helical" evidence="1">
    <location>
        <begin position="78"/>
        <end position="98"/>
    </location>
</feature>
<accession>A0A7C2EJU0</accession>
<feature type="transmembrane region" description="Helical" evidence="1">
    <location>
        <begin position="104"/>
        <end position="125"/>
    </location>
</feature>